<evidence type="ECO:0000313" key="4">
    <source>
        <dbReference type="EMBL" id="MBC2178079.1"/>
    </source>
</evidence>
<reference evidence="4 5" key="1">
    <citation type="submission" date="2020-03" db="EMBL/GenBank/DDBJ databases">
        <title>Soil Listeria distribution.</title>
        <authorList>
            <person name="Liao J."/>
            <person name="Wiedmann M."/>
        </authorList>
    </citation>
    <scope>NUCLEOTIDE SEQUENCE [LARGE SCALE GENOMIC DNA]</scope>
    <source>
        <strain evidence="4 5">FSL L7-0259</strain>
    </source>
</reference>
<gene>
    <name evidence="4" type="ORF">HCB27_15730</name>
</gene>
<dbReference type="PANTHER" id="PTHR30576:SF8">
    <property type="entry name" value="UNDECAPRENYL-PHOSPHATE GALACTOSE PHOSPHOTRANSFERASE"/>
    <property type="match status" value="1"/>
</dbReference>
<dbReference type="Pfam" id="PF02397">
    <property type="entry name" value="Bac_transf"/>
    <property type="match status" value="1"/>
</dbReference>
<comment type="similarity">
    <text evidence="1">Belongs to the bacterial sugar transferase family.</text>
</comment>
<accession>A0A7X0Z8T0</accession>
<organism evidence="4 5">
    <name type="scientific">Listeria booriae</name>
    <dbReference type="NCBI Taxonomy" id="1552123"/>
    <lineage>
        <taxon>Bacteria</taxon>
        <taxon>Bacillati</taxon>
        <taxon>Bacillota</taxon>
        <taxon>Bacilli</taxon>
        <taxon>Bacillales</taxon>
        <taxon>Listeriaceae</taxon>
        <taxon>Listeria</taxon>
    </lineage>
</organism>
<dbReference type="AlphaFoldDB" id="A0A7X0Z8T0"/>
<feature type="transmembrane region" description="Helical" evidence="2">
    <location>
        <begin position="9"/>
        <end position="34"/>
    </location>
</feature>
<dbReference type="Proteomes" id="UP000541735">
    <property type="component" value="Unassembled WGS sequence"/>
</dbReference>
<evidence type="ECO:0000259" key="3">
    <source>
        <dbReference type="Pfam" id="PF02397"/>
    </source>
</evidence>
<dbReference type="InterPro" id="IPR003362">
    <property type="entry name" value="Bact_transf"/>
</dbReference>
<keyword evidence="4" id="KW-0808">Transferase</keyword>
<keyword evidence="2" id="KW-0472">Membrane</keyword>
<evidence type="ECO:0000256" key="2">
    <source>
        <dbReference type="SAM" id="Phobius"/>
    </source>
</evidence>
<keyword evidence="2" id="KW-0812">Transmembrane</keyword>
<dbReference type="GO" id="GO:0016780">
    <property type="term" value="F:phosphotransferase activity, for other substituted phosphate groups"/>
    <property type="evidence" value="ECO:0007669"/>
    <property type="project" value="TreeGrafter"/>
</dbReference>
<protein>
    <submittedName>
        <fullName evidence="4">Sugar transferase</fullName>
    </submittedName>
</protein>
<evidence type="ECO:0000256" key="1">
    <source>
        <dbReference type="ARBA" id="ARBA00006464"/>
    </source>
</evidence>
<dbReference type="RefSeq" id="WP_185549451.1">
    <property type="nucleotide sequence ID" value="NZ_JAARYD010000010.1"/>
</dbReference>
<keyword evidence="2" id="KW-1133">Transmembrane helix</keyword>
<dbReference type="PANTHER" id="PTHR30576">
    <property type="entry name" value="COLANIC BIOSYNTHESIS UDP-GLUCOSE LIPID CARRIER TRANSFERASE"/>
    <property type="match status" value="1"/>
</dbReference>
<proteinExistence type="inferred from homology"/>
<dbReference type="EMBL" id="JAARYD010000010">
    <property type="protein sequence ID" value="MBC2178079.1"/>
    <property type="molecule type" value="Genomic_DNA"/>
</dbReference>
<comment type="caution">
    <text evidence="4">The sequence shown here is derived from an EMBL/GenBank/DDBJ whole genome shotgun (WGS) entry which is preliminary data.</text>
</comment>
<name>A0A7X0Z8T0_9LIST</name>
<evidence type="ECO:0000313" key="5">
    <source>
        <dbReference type="Proteomes" id="UP000541735"/>
    </source>
</evidence>
<sequence length="199" mass="22755">MTMKRGIDIIFAMVVGLVALVPVFMSAILFLILYRETPFYVSVRAGKQERNFKIYKLKSMRQIFDESGEALPDHLRITGFGQFLRKYSIDELPQLWNILVGDMSLVGPRPLPVAYNSLYNQRQRKRLSVKPGLTGLAQVNGRNAISWEDKFELDAQYVERQSLKLDVSIIFQTIGKVLRGADISQENHVTIEIFQGNTE</sequence>
<feature type="domain" description="Bacterial sugar transferase" evidence="3">
    <location>
        <begin position="4"/>
        <end position="178"/>
    </location>
</feature>